<proteinExistence type="inferred from homology"/>
<evidence type="ECO:0000256" key="2">
    <source>
        <dbReference type="ARBA" id="ARBA00022553"/>
    </source>
</evidence>
<evidence type="ECO:0000313" key="5">
    <source>
        <dbReference type="EMBL" id="CEK89337.1"/>
    </source>
</evidence>
<feature type="compositionally biased region" description="Basic and acidic residues" evidence="3">
    <location>
        <begin position="205"/>
        <end position="240"/>
    </location>
</feature>
<dbReference type="EMBL" id="HACG01042472">
    <property type="protein sequence ID" value="CEK89337.1"/>
    <property type="molecule type" value="Transcribed_RNA"/>
</dbReference>
<dbReference type="PANTHER" id="PTHR12842">
    <property type="entry name" value="FI01459P"/>
    <property type="match status" value="1"/>
</dbReference>
<feature type="compositionally biased region" description="Basic and acidic residues" evidence="3">
    <location>
        <begin position="270"/>
        <end position="292"/>
    </location>
</feature>
<dbReference type="EMBL" id="HACG01042471">
    <property type="protein sequence ID" value="CEK89336.1"/>
    <property type="molecule type" value="Transcribed_RNA"/>
</dbReference>
<dbReference type="AlphaFoldDB" id="A0A0B7BAK8"/>
<accession>A0A0B7BAK8</accession>
<evidence type="ECO:0000256" key="1">
    <source>
        <dbReference type="ARBA" id="ARBA00006903"/>
    </source>
</evidence>
<name>A0A0B7BAK8_9EUPU</name>
<evidence type="ECO:0008006" key="6">
    <source>
        <dbReference type="Google" id="ProtNLM"/>
    </source>
</evidence>
<feature type="compositionally biased region" description="Polar residues" evidence="3">
    <location>
        <begin position="127"/>
        <end position="137"/>
    </location>
</feature>
<reference evidence="4" key="1">
    <citation type="submission" date="2014-12" db="EMBL/GenBank/DDBJ databases">
        <title>Insight into the proteome of Arion vulgaris.</title>
        <authorList>
            <person name="Aradska J."/>
            <person name="Bulat T."/>
            <person name="Smidak R."/>
            <person name="Sarate P."/>
            <person name="Gangsoo J."/>
            <person name="Sialana F."/>
            <person name="Bilban M."/>
            <person name="Lubec G."/>
        </authorList>
    </citation>
    <scope>NUCLEOTIDE SEQUENCE</scope>
    <source>
        <tissue evidence="4">Skin</tissue>
    </source>
</reference>
<dbReference type="PANTHER" id="PTHR12842:SF6">
    <property type="entry name" value="FI01459P"/>
    <property type="match status" value="1"/>
</dbReference>
<feature type="region of interest" description="Disordered" evidence="3">
    <location>
        <begin position="26"/>
        <end position="304"/>
    </location>
</feature>
<feature type="non-terminal residue" evidence="4">
    <location>
        <position position="1"/>
    </location>
</feature>
<keyword evidence="2" id="KW-0597">Phosphoprotein</keyword>
<feature type="region of interest" description="Disordered" evidence="3">
    <location>
        <begin position="336"/>
        <end position="427"/>
    </location>
</feature>
<protein>
    <recommendedName>
        <fullName evidence="6">Protein FAM114A2</fullName>
    </recommendedName>
</protein>
<feature type="compositionally biased region" description="Polar residues" evidence="3">
    <location>
        <begin position="171"/>
        <end position="204"/>
    </location>
</feature>
<feature type="compositionally biased region" description="Basic and acidic residues" evidence="3">
    <location>
        <begin position="77"/>
        <end position="86"/>
    </location>
</feature>
<feature type="compositionally biased region" description="Basic and acidic residues" evidence="3">
    <location>
        <begin position="390"/>
        <end position="417"/>
    </location>
</feature>
<dbReference type="Pfam" id="PF05334">
    <property type="entry name" value="DUF719"/>
    <property type="match status" value="1"/>
</dbReference>
<organism evidence="4">
    <name type="scientific">Arion vulgaris</name>
    <dbReference type="NCBI Taxonomy" id="1028688"/>
    <lineage>
        <taxon>Eukaryota</taxon>
        <taxon>Metazoa</taxon>
        <taxon>Spiralia</taxon>
        <taxon>Lophotrochozoa</taxon>
        <taxon>Mollusca</taxon>
        <taxon>Gastropoda</taxon>
        <taxon>Heterobranchia</taxon>
        <taxon>Euthyneura</taxon>
        <taxon>Panpulmonata</taxon>
        <taxon>Eupulmonata</taxon>
        <taxon>Stylommatophora</taxon>
        <taxon>Helicina</taxon>
        <taxon>Arionoidea</taxon>
        <taxon>Arionidae</taxon>
        <taxon>Arion</taxon>
    </lineage>
</organism>
<gene>
    <name evidence="4" type="primary">ORF170321</name>
    <name evidence="5" type="synonym">ORF170343</name>
</gene>
<comment type="similarity">
    <text evidence="1">Belongs to the FAM114 family.</text>
</comment>
<sequence length="771" mass="84430">LLLFKLTWSKLYIYFGSFIMSDSEEASFASADEGDGSQTGSQTKKKDLGSTKKQKEKQDGRKTGHGQADTSDTAAQTKRDTQKVPDKQQQQQSSKIKGKGDSLATQKQAKTKPSPPAGQSIKLSPAAKTSLTPGTSTEKVKPAVKQQNESIKEGGSRDTSDKPSETETTKDISVSQGDSGQQVYKSTDSSTSAPREDNSTSLPETKQHLPEPETVRKSPVREPSVRESPVRESPVKEPPVRKSPVAAHAQDEKDVGKQLRVSDPAGQDIPRGHQDHTQEQENILDKLGDSTEKVQNSGGGWGWSSWGSSILSAATNSVQTFTHQVGDGFTTIMETVESSLGAPNPEEIVKAQNVTEPKPTSEELPAVTSQPDAGIPEEKTKTIVDQSLTESRKERVQKTEDSGEISKGEKREKRETAEGEGGESWFSGWNMADLAKKVQDTGKSLAFKGQSLMSEGFDAVENLAAGGIDVLESIGKKTYNTLSEHDPAFRKTRDYLSPKGNKPNLSSVLKEAKDKAEYEADQARENEESRKAHFGTLFDNYQGIAHLEALEILSNQSEKKVHSLLNALSSSDLTKIKPTLISIKESFEISEDNSDISEDQDFSCLVSQHVSNLELGTAPDKLNKVHEMVKQWLVDFDSHDSHESDSIKEVHQKSIQALAELTAKGVEQFHKAGELVLFERDKDKDCTERAHSLARLTGVLCHEIGNLASKFVELLNKMSGEGQQTEEVTPLVTNVYLEATNSSTYIQDAFQLLLPVLQHAALEHFILSRQS</sequence>
<evidence type="ECO:0000256" key="3">
    <source>
        <dbReference type="SAM" id="MobiDB-lite"/>
    </source>
</evidence>
<dbReference type="InterPro" id="IPR007998">
    <property type="entry name" value="DUF719"/>
</dbReference>
<evidence type="ECO:0000313" key="4">
    <source>
        <dbReference type="EMBL" id="CEK89336.1"/>
    </source>
</evidence>
<feature type="compositionally biased region" description="Basic and acidic residues" evidence="3">
    <location>
        <begin position="150"/>
        <end position="170"/>
    </location>
</feature>